<reference evidence="6" key="1">
    <citation type="submission" date="2017-09" db="EMBL/GenBank/DDBJ databases">
        <title>Depth-based differentiation of microbial function through sediment-hosted aquifers and enrichment of novel symbionts in the deep terrestrial subsurface.</title>
        <authorList>
            <person name="Probst A.J."/>
            <person name="Ladd B."/>
            <person name="Jarett J.K."/>
            <person name="Geller-Mcgrath D.E."/>
            <person name="Sieber C.M.K."/>
            <person name="Emerson J.B."/>
            <person name="Anantharaman K."/>
            <person name="Thomas B.C."/>
            <person name="Malmstrom R."/>
            <person name="Stieglmeier M."/>
            <person name="Klingl A."/>
            <person name="Woyke T."/>
            <person name="Ryan C.M."/>
            <person name="Banfield J.F."/>
        </authorList>
    </citation>
    <scope>NUCLEOTIDE SEQUENCE [LARGE SCALE GENOMIC DNA]</scope>
</reference>
<accession>A0A2M8KV88</accession>
<gene>
    <name evidence="5" type="ORF">COU89_01250</name>
</gene>
<dbReference type="PANTHER" id="PTHR30563">
    <property type="entry name" value="DNA RECOMBINATION PROTEIN RMUC"/>
    <property type="match status" value="1"/>
</dbReference>
<evidence type="ECO:0000313" key="5">
    <source>
        <dbReference type="EMBL" id="PJE63819.1"/>
    </source>
</evidence>
<name>A0A2M8KV88_9BACT</name>
<protein>
    <recommendedName>
        <fullName evidence="7">DNA recombination protein RmuC</fullName>
    </recommendedName>
</protein>
<evidence type="ECO:0008006" key="7">
    <source>
        <dbReference type="Google" id="ProtNLM"/>
    </source>
</evidence>
<dbReference type="AlphaFoldDB" id="A0A2M8KV88"/>
<comment type="similarity">
    <text evidence="2">Belongs to the RmuC family.</text>
</comment>
<keyword evidence="3" id="KW-0175">Coiled coil</keyword>
<evidence type="ECO:0000256" key="2">
    <source>
        <dbReference type="ARBA" id="ARBA00009840"/>
    </source>
</evidence>
<dbReference type="PANTHER" id="PTHR30563:SF0">
    <property type="entry name" value="DNA RECOMBINATION PROTEIN RMUC"/>
    <property type="match status" value="1"/>
</dbReference>
<dbReference type="Proteomes" id="UP000231569">
    <property type="component" value="Unassembled WGS sequence"/>
</dbReference>
<evidence type="ECO:0000256" key="4">
    <source>
        <dbReference type="ARBA" id="ARBA00023172"/>
    </source>
</evidence>
<comment type="caution">
    <text evidence="5">The sequence shown here is derived from an EMBL/GenBank/DDBJ whole genome shotgun (WGS) entry which is preliminary data.</text>
</comment>
<dbReference type="InterPro" id="IPR003798">
    <property type="entry name" value="DNA_recombination_RmuC"/>
</dbReference>
<keyword evidence="4" id="KW-0233">DNA recombination</keyword>
<dbReference type="EMBL" id="PFEE01000026">
    <property type="protein sequence ID" value="PJE63819.1"/>
    <property type="molecule type" value="Genomic_DNA"/>
</dbReference>
<evidence type="ECO:0000256" key="3">
    <source>
        <dbReference type="ARBA" id="ARBA00023054"/>
    </source>
</evidence>
<evidence type="ECO:0000256" key="1">
    <source>
        <dbReference type="ARBA" id="ARBA00003416"/>
    </source>
</evidence>
<dbReference type="Pfam" id="PF02646">
    <property type="entry name" value="RmuC"/>
    <property type="match status" value="1"/>
</dbReference>
<sequence>MRDSGRRQDEQQRTFIDALQKNSSDMGERLDRASQVIGTVQKSIGEFSEIGRSIKDLQDYISSPKLRGNMGEHILGETLKQMLPSDLFVLQYPFPNGEIVDALIRLQEDSIPIDAKFPMANFKQMHHTTVEKEKKDFEKLFIRDVIKHIGDIARKYIRTDQGTIDYAIMYVPSEAVFYEAIMQDAIQEAAREKRVVMVSPSTFHAFLRAVLMSLQGVRIQKEAKEILAIIHSSKQEYEKISDSLSTLDKHLSNAYNQLQQVNKFFVQLGQRLTRAQSISIETEKETKKIA</sequence>
<dbReference type="GO" id="GO:0006310">
    <property type="term" value="P:DNA recombination"/>
    <property type="evidence" value="ECO:0007669"/>
    <property type="project" value="UniProtKB-KW"/>
</dbReference>
<organism evidence="5 6">
    <name type="scientific">Candidatus Roizmanbacteria bacterium CG10_big_fil_rev_8_21_14_0_10_45_7</name>
    <dbReference type="NCBI Taxonomy" id="1974854"/>
    <lineage>
        <taxon>Bacteria</taxon>
        <taxon>Candidatus Roizmaniibacteriota</taxon>
    </lineage>
</organism>
<proteinExistence type="inferred from homology"/>
<comment type="function">
    <text evidence="1">Involved in DNA recombination.</text>
</comment>
<evidence type="ECO:0000313" key="6">
    <source>
        <dbReference type="Proteomes" id="UP000231569"/>
    </source>
</evidence>